<sequence length="1007" mass="115696">MKTMGSIIGVEPIDFSEEEGDGDMEQTVRSKDANLFPVPLSPKSSLQEIKRQEEVSKDFEFFLQANRQCSAVCDKVKITLEDIEDEIHFWISSIVCYVLGANPPLLVIEGFIRRIWKDKILNSNTGGERSLFKIVGQFGSPLEVDAMTKERNKLSYPRVLIEVSIQQDFPERVSFEDEHGFNVFATINYEWKPIQYDSRSAGAGVGSKKIMDNEGFQQVGKGSKAKGKVESGETQIANSYQVLADNFETVNSIAKTGVENVIAAEGSMTITSKIKLRACYMFKSQLIHLQVATLDGKHCFFATFVYAFNELEGRKLLWADLKNLATHEPWMVMGDFNDILLKEERIGKKGVRTDKPGEISEAFLLSFYHHLLGYKMEDRRKIKAGVMNLGPLISKAQADFLMKEYSKDEVKKAMFAIPGIKAPGPDGFTSYFFQDNYDLIGDDISEAVLSFLHSGQILKEINIDVLTLIPKYNIMIYKDLIRHYGRKSSKVGCMIKLDLQKAYDTLDWDYLEEILQAFQFPNKFVKPIMTCIRTLRFSLMFNGPLHGYFEGKRGLQQGDPMSPFLFVLELNLNHLMFIDDVILFCHGDFKSIYYVLQGLKLFSRSSGLQPNPNKSAIYCYGMDDQDIQRIIDCSRFSKKEVPLKYFGIPICAKRISVKESMVLADKMTARIKTWSSRNLSLAGRAILVNSILMSIHSYWSQVMVLPKKTIRDIEAICRAYLWKGHHVSQGSGPIAWDHVCQPKATGGISLKKIAKWNIAAMTKYVWVIANKEDNLWIRWIHCVYIKGEEWWNYQAPPQASWYWRKLVAVKNQVKASMDIHQFVFVQYKISNGYKALCPQNKMNWSHEVWNRLNIPRHSFCLLIVVQDRLRTRERLYKLNIIGEDFCLFCKDQTESSEHLFFSCSFSKLCLSQVKAWLGWRVETTALNRLLRWVERAKISRFHKAVLAAAVVALVYHLWKNRNDILWNSTKQAQEQVVHVTKEGVKSRVVCNWPKYVKPIDGCWFSTL</sequence>
<dbReference type="InterPro" id="IPR026960">
    <property type="entry name" value="RVT-Znf"/>
</dbReference>
<evidence type="ECO:0000259" key="2">
    <source>
        <dbReference type="Pfam" id="PF13966"/>
    </source>
</evidence>
<accession>A0A803PJ32</accession>
<feature type="domain" description="Reverse transcriptase zinc-binding" evidence="2">
    <location>
        <begin position="827"/>
        <end position="907"/>
    </location>
</feature>
<dbReference type="AlphaFoldDB" id="A0A803PJ32"/>
<dbReference type="EnsemblPlants" id="evm.model.04.878">
    <property type="protein sequence ID" value="cds.evm.model.04.878"/>
    <property type="gene ID" value="evm.TU.04.878"/>
</dbReference>
<dbReference type="PANTHER" id="PTHR33116">
    <property type="entry name" value="REVERSE TRANSCRIPTASE ZINC-BINDING DOMAIN-CONTAINING PROTEIN-RELATED-RELATED"/>
    <property type="match status" value="1"/>
</dbReference>
<dbReference type="EMBL" id="UZAU01000369">
    <property type="status" value="NOT_ANNOTATED_CDS"/>
    <property type="molecule type" value="Genomic_DNA"/>
</dbReference>
<evidence type="ECO:0000259" key="1">
    <source>
        <dbReference type="Pfam" id="PF00078"/>
    </source>
</evidence>
<organism evidence="3 4">
    <name type="scientific">Cannabis sativa</name>
    <name type="common">Hemp</name>
    <name type="synonym">Marijuana</name>
    <dbReference type="NCBI Taxonomy" id="3483"/>
    <lineage>
        <taxon>Eukaryota</taxon>
        <taxon>Viridiplantae</taxon>
        <taxon>Streptophyta</taxon>
        <taxon>Embryophyta</taxon>
        <taxon>Tracheophyta</taxon>
        <taxon>Spermatophyta</taxon>
        <taxon>Magnoliopsida</taxon>
        <taxon>eudicotyledons</taxon>
        <taxon>Gunneridae</taxon>
        <taxon>Pentapetalae</taxon>
        <taxon>rosids</taxon>
        <taxon>fabids</taxon>
        <taxon>Rosales</taxon>
        <taxon>Cannabaceae</taxon>
        <taxon>Cannabis</taxon>
    </lineage>
</organism>
<dbReference type="Pfam" id="PF00078">
    <property type="entry name" value="RVT_1"/>
    <property type="match status" value="1"/>
</dbReference>
<reference evidence="3" key="2">
    <citation type="submission" date="2021-03" db="UniProtKB">
        <authorList>
            <consortium name="EnsemblPlants"/>
        </authorList>
    </citation>
    <scope>IDENTIFICATION</scope>
</reference>
<evidence type="ECO:0000313" key="3">
    <source>
        <dbReference type="EnsemblPlants" id="cds.evm.model.04.878"/>
    </source>
</evidence>
<dbReference type="PANTHER" id="PTHR33116:SF84">
    <property type="entry name" value="RNA-DIRECTED DNA POLYMERASE"/>
    <property type="match status" value="1"/>
</dbReference>
<keyword evidence="4" id="KW-1185">Reference proteome</keyword>
<feature type="domain" description="Reverse transcriptase" evidence="1">
    <location>
        <begin position="482"/>
        <end position="649"/>
    </location>
</feature>
<dbReference type="InterPro" id="IPR000477">
    <property type="entry name" value="RT_dom"/>
</dbReference>
<dbReference type="Proteomes" id="UP000596661">
    <property type="component" value="Chromosome 4"/>
</dbReference>
<dbReference type="Gramene" id="evm.model.04.878">
    <property type="protein sequence ID" value="cds.evm.model.04.878"/>
    <property type="gene ID" value="evm.TU.04.878"/>
</dbReference>
<evidence type="ECO:0008006" key="5">
    <source>
        <dbReference type="Google" id="ProtNLM"/>
    </source>
</evidence>
<evidence type="ECO:0000313" key="4">
    <source>
        <dbReference type="Proteomes" id="UP000596661"/>
    </source>
</evidence>
<proteinExistence type="predicted"/>
<protein>
    <recommendedName>
        <fullName evidence="5">Reverse transcriptase domain-containing protein</fullName>
    </recommendedName>
</protein>
<reference evidence="3" key="1">
    <citation type="submission" date="2018-11" db="EMBL/GenBank/DDBJ databases">
        <authorList>
            <person name="Grassa J C."/>
        </authorList>
    </citation>
    <scope>NUCLEOTIDE SEQUENCE [LARGE SCALE GENOMIC DNA]</scope>
</reference>
<dbReference type="Pfam" id="PF13966">
    <property type="entry name" value="zf-RVT"/>
    <property type="match status" value="1"/>
</dbReference>
<name>A0A803PJ32_CANSA</name>